<feature type="transmembrane region" description="Helical" evidence="6">
    <location>
        <begin position="62"/>
        <end position="84"/>
    </location>
</feature>
<feature type="transmembrane region" description="Helical" evidence="6">
    <location>
        <begin position="375"/>
        <end position="394"/>
    </location>
</feature>
<dbReference type="EMBL" id="CAFBQZ010000038">
    <property type="protein sequence ID" value="CAB5072628.1"/>
    <property type="molecule type" value="Genomic_DNA"/>
</dbReference>
<evidence type="ECO:0000256" key="2">
    <source>
        <dbReference type="ARBA" id="ARBA00022448"/>
    </source>
</evidence>
<feature type="transmembrane region" description="Helical" evidence="6">
    <location>
        <begin position="105"/>
        <end position="132"/>
    </location>
</feature>
<feature type="transmembrane region" description="Helical" evidence="6">
    <location>
        <begin position="458"/>
        <end position="480"/>
    </location>
</feature>
<feature type="transmembrane region" description="Helical" evidence="6">
    <location>
        <begin position="34"/>
        <end position="56"/>
    </location>
</feature>
<keyword evidence="3 6" id="KW-0812">Transmembrane</keyword>
<dbReference type="GO" id="GO:0022857">
    <property type="term" value="F:transmembrane transporter activity"/>
    <property type="evidence" value="ECO:0007669"/>
    <property type="project" value="InterPro"/>
</dbReference>
<dbReference type="EMBL" id="CAFAAR010000042">
    <property type="protein sequence ID" value="CAB4803154.1"/>
    <property type="molecule type" value="Genomic_DNA"/>
</dbReference>
<evidence type="ECO:0000313" key="8">
    <source>
        <dbReference type="EMBL" id="CAB4781720.1"/>
    </source>
</evidence>
<dbReference type="Gene3D" id="1.20.1740.10">
    <property type="entry name" value="Amino acid/polyamine transporter I"/>
    <property type="match status" value="1"/>
</dbReference>
<dbReference type="GO" id="GO:0016020">
    <property type="term" value="C:membrane"/>
    <property type="evidence" value="ECO:0007669"/>
    <property type="project" value="UniProtKB-SubCell"/>
</dbReference>
<evidence type="ECO:0000313" key="12">
    <source>
        <dbReference type="EMBL" id="CAB4975458.1"/>
    </source>
</evidence>
<evidence type="ECO:0000313" key="14">
    <source>
        <dbReference type="EMBL" id="CAB5072628.1"/>
    </source>
</evidence>
<protein>
    <submittedName>
        <fullName evidence="11">Unannotated protein</fullName>
    </submittedName>
</protein>
<evidence type="ECO:0000256" key="3">
    <source>
        <dbReference type="ARBA" id="ARBA00022692"/>
    </source>
</evidence>
<dbReference type="EMBL" id="CAFBMI010000041">
    <property type="protein sequence ID" value="CAB4899564.1"/>
    <property type="molecule type" value="Genomic_DNA"/>
</dbReference>
<keyword evidence="2" id="KW-0813">Transport</keyword>
<keyword evidence="4 6" id="KW-1133">Transmembrane helix</keyword>
<evidence type="ECO:0000313" key="9">
    <source>
        <dbReference type="EMBL" id="CAB4803154.1"/>
    </source>
</evidence>
<dbReference type="InterPro" id="IPR002293">
    <property type="entry name" value="AA/rel_permease1"/>
</dbReference>
<evidence type="ECO:0000256" key="1">
    <source>
        <dbReference type="ARBA" id="ARBA00004141"/>
    </source>
</evidence>
<evidence type="ECO:0000256" key="6">
    <source>
        <dbReference type="SAM" id="Phobius"/>
    </source>
</evidence>
<feature type="transmembrane region" description="Helical" evidence="6">
    <location>
        <begin position="228"/>
        <end position="249"/>
    </location>
</feature>
<feature type="transmembrane region" description="Helical" evidence="6">
    <location>
        <begin position="414"/>
        <end position="438"/>
    </location>
</feature>
<dbReference type="PANTHER" id="PTHR45649">
    <property type="entry name" value="AMINO-ACID PERMEASE BAT1"/>
    <property type="match status" value="1"/>
</dbReference>
<name>A0A6J7FZE6_9ZZZZ</name>
<feature type="transmembrane region" description="Helical" evidence="6">
    <location>
        <begin position="152"/>
        <end position="171"/>
    </location>
</feature>
<organism evidence="11">
    <name type="scientific">freshwater metagenome</name>
    <dbReference type="NCBI Taxonomy" id="449393"/>
    <lineage>
        <taxon>unclassified sequences</taxon>
        <taxon>metagenomes</taxon>
        <taxon>ecological metagenomes</taxon>
    </lineage>
</organism>
<feature type="transmembrane region" description="Helical" evidence="6">
    <location>
        <begin position="311"/>
        <end position="338"/>
    </location>
</feature>
<evidence type="ECO:0000256" key="4">
    <source>
        <dbReference type="ARBA" id="ARBA00022989"/>
    </source>
</evidence>
<feature type="transmembrane region" description="Helical" evidence="6">
    <location>
        <begin position="270"/>
        <end position="291"/>
    </location>
</feature>
<dbReference type="Pfam" id="PF13520">
    <property type="entry name" value="AA_permease_2"/>
    <property type="match status" value="1"/>
</dbReference>
<dbReference type="PIRSF" id="PIRSF006060">
    <property type="entry name" value="AA_transporter"/>
    <property type="match status" value="1"/>
</dbReference>
<evidence type="ECO:0000313" key="13">
    <source>
        <dbReference type="EMBL" id="CAB5015662.1"/>
    </source>
</evidence>
<comment type="subcellular location">
    <subcellularLocation>
        <location evidence="1">Membrane</location>
        <topology evidence="1">Multi-pass membrane protein</topology>
    </subcellularLocation>
</comment>
<reference evidence="11" key="1">
    <citation type="submission" date="2020-05" db="EMBL/GenBank/DDBJ databases">
        <authorList>
            <person name="Chiriac C."/>
            <person name="Salcher M."/>
            <person name="Ghai R."/>
            <person name="Kavagutti S V."/>
        </authorList>
    </citation>
    <scope>NUCLEOTIDE SEQUENCE</scope>
</reference>
<feature type="transmembrane region" description="Helical" evidence="6">
    <location>
        <begin position="492"/>
        <end position="512"/>
    </location>
</feature>
<dbReference type="EMBL" id="CAFBOE010000054">
    <property type="protein sequence ID" value="CAB4975458.1"/>
    <property type="molecule type" value="Genomic_DNA"/>
</dbReference>
<gene>
    <name evidence="7" type="ORF">UFOPK2288_00241</name>
    <name evidence="8" type="ORF">UFOPK2931_00833</name>
    <name evidence="9" type="ORF">UFOPK3056_00614</name>
    <name evidence="10" type="ORF">UFOPK3287_00282</name>
    <name evidence="11" type="ORF">UFOPK3558_00611</name>
    <name evidence="12" type="ORF">UFOPK3916_00708</name>
    <name evidence="13" type="ORF">UFOPK4074_00873</name>
    <name evidence="14" type="ORF">UFOPK4372_00627</name>
</gene>
<evidence type="ECO:0000313" key="7">
    <source>
        <dbReference type="EMBL" id="CAB4658026.1"/>
    </source>
</evidence>
<dbReference type="EMBL" id="CAFBPG010000083">
    <property type="protein sequence ID" value="CAB5015662.1"/>
    <property type="molecule type" value="Genomic_DNA"/>
</dbReference>
<dbReference type="EMBL" id="CAEZWS010000007">
    <property type="protein sequence ID" value="CAB4658026.1"/>
    <property type="molecule type" value="Genomic_DNA"/>
</dbReference>
<evidence type="ECO:0000256" key="5">
    <source>
        <dbReference type="ARBA" id="ARBA00023136"/>
    </source>
</evidence>
<dbReference type="AlphaFoldDB" id="A0A6J7FZE6"/>
<evidence type="ECO:0000313" key="10">
    <source>
        <dbReference type="EMBL" id="CAB4848257.1"/>
    </source>
</evidence>
<dbReference type="EMBL" id="CAEZZZ010000052">
    <property type="protein sequence ID" value="CAB4781720.1"/>
    <property type="molecule type" value="Genomic_DNA"/>
</dbReference>
<accession>A0A6J7FZE6</accession>
<sequence length="521" mass="55747">MSDQNSSNQAEEHRLGALGYKQELSRVLSKFQSFSVAFTYLSPMVGIYSLFVLGVGSAGPRYIWLMLIPVAGMYFVALIFGELGSHYPISGALYQYSKFAVSKKYGWWVGWFYLMALLVTIAAVDTGVVPYLSAILNSWFGMNIDPSKHSTIMIMTLALLAIQTILNITGAKMMGRIASFGSWIELFGTFGIAVILAAAGFNHGFGFLFSSEGAETVSTNSLGVDFHASWWTGAALVAVLAHAFIFYGFESAGDVAEETKDASKQVPKAMRQALLAGALTSFILIAALLLATPSDPEGYKTATSFAGGIPYILSTAISSSFLRDILLLAVVFAFFSCGSSIQGASSRMLFSYARDGAVPAAKSVAKVSPRFHTPVNALLLGAIVPLIFTLLVNITPSKDIKIGFFTYPANVSALVSLVSFGVSGIYLAFLLTVLGALIARTRGWVPNGHFTLGSKGMLVNIIALVYLVVMFINMVLPTGLASPRGALFNLDWVTLMVMVVIGLLGLIVYAFAKPGKHSSSK</sequence>
<keyword evidence="5 6" id="KW-0472">Membrane</keyword>
<proteinExistence type="predicted"/>
<dbReference type="EMBL" id="CAFBJH010000009">
    <property type="protein sequence ID" value="CAB4848257.1"/>
    <property type="molecule type" value="Genomic_DNA"/>
</dbReference>
<evidence type="ECO:0000313" key="11">
    <source>
        <dbReference type="EMBL" id="CAB4899564.1"/>
    </source>
</evidence>
<feature type="transmembrane region" description="Helical" evidence="6">
    <location>
        <begin position="183"/>
        <end position="208"/>
    </location>
</feature>
<dbReference type="PANTHER" id="PTHR45649:SF26">
    <property type="entry name" value="OS04G0435100 PROTEIN"/>
    <property type="match status" value="1"/>
</dbReference>